<organism evidence="2 3">
    <name type="scientific">Candidatus Wolfebacteria bacterium GW2011_GWE2_44_13</name>
    <dbReference type="NCBI Taxonomy" id="1619017"/>
    <lineage>
        <taxon>Bacteria</taxon>
        <taxon>Candidatus Wolfeibacteriota</taxon>
    </lineage>
</organism>
<dbReference type="AlphaFoldDB" id="A0A0G1JHN6"/>
<proteinExistence type="predicted"/>
<feature type="region of interest" description="Disordered" evidence="1">
    <location>
        <begin position="51"/>
        <end position="81"/>
    </location>
</feature>
<accession>A0A0G1JHN6</accession>
<comment type="caution">
    <text evidence="2">The sequence shown here is derived from an EMBL/GenBank/DDBJ whole genome shotgun (WGS) entry which is preliminary data.</text>
</comment>
<gene>
    <name evidence="2" type="ORF">UW32_C0001G0114</name>
</gene>
<evidence type="ECO:0000313" key="3">
    <source>
        <dbReference type="Proteomes" id="UP000034051"/>
    </source>
</evidence>
<name>A0A0G1JHN6_9BACT</name>
<reference evidence="2 3" key="1">
    <citation type="journal article" date="2015" name="Nature">
        <title>rRNA introns, odd ribosomes, and small enigmatic genomes across a large radiation of phyla.</title>
        <authorList>
            <person name="Brown C.T."/>
            <person name="Hug L.A."/>
            <person name="Thomas B.C."/>
            <person name="Sharon I."/>
            <person name="Castelle C.J."/>
            <person name="Singh A."/>
            <person name="Wilkins M.J."/>
            <person name="Williams K.H."/>
            <person name="Banfield J.F."/>
        </authorList>
    </citation>
    <scope>NUCLEOTIDE SEQUENCE [LARGE SCALE GENOMIC DNA]</scope>
</reference>
<dbReference type="EMBL" id="LCHW01000001">
    <property type="protein sequence ID" value="KKT43522.1"/>
    <property type="molecule type" value="Genomic_DNA"/>
</dbReference>
<sequence length="81" mass="8876">MKEYCLRSGNGFPPQFTLNLSNGQECQCKKMAPVLGAIMYSLVSISILQEKENGNGNDQQKAGSHPRSGNGPMFRNKPTTE</sequence>
<protein>
    <submittedName>
        <fullName evidence="2">Uncharacterized protein</fullName>
    </submittedName>
</protein>
<dbReference type="Proteomes" id="UP000034051">
    <property type="component" value="Unassembled WGS sequence"/>
</dbReference>
<evidence type="ECO:0000256" key="1">
    <source>
        <dbReference type="SAM" id="MobiDB-lite"/>
    </source>
</evidence>
<evidence type="ECO:0000313" key="2">
    <source>
        <dbReference type="EMBL" id="KKT43522.1"/>
    </source>
</evidence>